<evidence type="ECO:0000313" key="2">
    <source>
        <dbReference type="EMBL" id="RYO86384.1"/>
    </source>
</evidence>
<dbReference type="SUPFAM" id="SSF54518">
    <property type="entry name" value="Tubby C-terminal domain-like"/>
    <property type="match status" value="1"/>
</dbReference>
<sequence>MEIPLQTPKPQVNILPDYISEEETTFTVYCHDSTFKHVTATNNGQPLFHVVGKTLGTSWTARRKVYDSFNDQHIFDFRHHNFDIKNGWVAETPTGRKLCSLEDKSQISTKHFALDTTVYTESGEEVLVLMRPNDPWALTVTISVGGTAIATIGKTEDNPTCGRGKKDRSVWAVRVASGVDLSLV</sequence>
<dbReference type="InterPro" id="IPR007612">
    <property type="entry name" value="LOR"/>
</dbReference>
<evidence type="ECO:0000313" key="3">
    <source>
        <dbReference type="Proteomes" id="UP000294003"/>
    </source>
</evidence>
<gene>
    <name evidence="2" type="ORF">DL762_004800</name>
</gene>
<dbReference type="InterPro" id="IPR038595">
    <property type="entry name" value="LOR_sf"/>
</dbReference>
<evidence type="ECO:0000256" key="1">
    <source>
        <dbReference type="ARBA" id="ARBA00005437"/>
    </source>
</evidence>
<comment type="similarity">
    <text evidence="1">Belongs to the LOR family.</text>
</comment>
<comment type="caution">
    <text evidence="2">The sequence shown here is derived from an EMBL/GenBank/DDBJ whole genome shotgun (WGS) entry which is preliminary data.</text>
</comment>
<accession>A0ABY0H7X5</accession>
<dbReference type="InterPro" id="IPR025659">
    <property type="entry name" value="Tubby-like_C"/>
</dbReference>
<protein>
    <submittedName>
        <fullName evidence="2">Uncharacterized protein</fullName>
    </submittedName>
</protein>
<keyword evidence="3" id="KW-1185">Reference proteome</keyword>
<reference evidence="2 3" key="1">
    <citation type="submission" date="2018-06" db="EMBL/GenBank/DDBJ databases">
        <title>Complete Genomes of Monosporascus.</title>
        <authorList>
            <person name="Robinson A.J."/>
            <person name="Natvig D.O."/>
        </authorList>
    </citation>
    <scope>NUCLEOTIDE SEQUENCE [LARGE SCALE GENOMIC DNA]</scope>
    <source>
        <strain evidence="2 3">CBS 609.92</strain>
    </source>
</reference>
<dbReference type="Proteomes" id="UP000294003">
    <property type="component" value="Unassembled WGS sequence"/>
</dbReference>
<organism evidence="2 3">
    <name type="scientific">Monosporascus cannonballus</name>
    <dbReference type="NCBI Taxonomy" id="155416"/>
    <lineage>
        <taxon>Eukaryota</taxon>
        <taxon>Fungi</taxon>
        <taxon>Dikarya</taxon>
        <taxon>Ascomycota</taxon>
        <taxon>Pezizomycotina</taxon>
        <taxon>Sordariomycetes</taxon>
        <taxon>Xylariomycetidae</taxon>
        <taxon>Xylariales</taxon>
        <taxon>Xylariales incertae sedis</taxon>
        <taxon>Monosporascus</taxon>
    </lineage>
</organism>
<dbReference type="EMBL" id="QJNS01000117">
    <property type="protein sequence ID" value="RYO86384.1"/>
    <property type="molecule type" value="Genomic_DNA"/>
</dbReference>
<dbReference type="Pfam" id="PF04525">
    <property type="entry name" value="LOR"/>
    <property type="match status" value="1"/>
</dbReference>
<dbReference type="Gene3D" id="2.40.160.200">
    <property type="entry name" value="LURP1-related"/>
    <property type="match status" value="1"/>
</dbReference>
<proteinExistence type="inferred from homology"/>
<name>A0ABY0H7X5_9PEZI</name>